<dbReference type="PANTHER" id="PTHR43501:SF1">
    <property type="entry name" value="CYTOSOL NON-SPECIFIC DIPEPTIDASE"/>
    <property type="match status" value="1"/>
</dbReference>
<evidence type="ECO:0000256" key="15">
    <source>
        <dbReference type="ARBA" id="ARBA00076004"/>
    </source>
</evidence>
<reference evidence="19" key="2">
    <citation type="journal article" date="2021" name="Int. J. Syst. Evol. Microbiol.">
        <title>Geomonas silvestris sp. nov., Geomonas paludis sp. nov. and Geomonas limicola sp. nov., isolated from terrestrial environments, and emended description of the genus Geomonas.</title>
        <authorList>
            <person name="Itoh H."/>
            <person name="Xu Z."/>
            <person name="Masuda Y."/>
            <person name="Ushijima N."/>
            <person name="Hayakawa C."/>
            <person name="Shiratori Y."/>
            <person name="Senoo K."/>
        </authorList>
    </citation>
    <scope>NUCLEOTIDE SEQUENCE</scope>
    <source>
        <strain evidence="19">Red736</strain>
    </source>
</reference>
<evidence type="ECO:0000313" key="19">
    <source>
        <dbReference type="EMBL" id="GFO66392.1"/>
    </source>
</evidence>
<proteinExistence type="inferred from homology"/>
<dbReference type="FunFam" id="3.40.630.10:FF:000018">
    <property type="entry name" value="Aminoacyl-histidine dipeptidase PepD"/>
    <property type="match status" value="1"/>
</dbReference>
<evidence type="ECO:0000313" key="21">
    <source>
        <dbReference type="Proteomes" id="UP000568888"/>
    </source>
</evidence>
<evidence type="ECO:0000313" key="20">
    <source>
        <dbReference type="EMBL" id="UPU35185.1"/>
    </source>
</evidence>
<gene>
    <name evidence="19" type="ORF">GMPD_43110</name>
    <name evidence="20" type="ORF">M1B72_17260</name>
</gene>
<dbReference type="Gene3D" id="3.40.630.10">
    <property type="entry name" value="Zn peptidases"/>
    <property type="match status" value="2"/>
</dbReference>
<comment type="similarity">
    <text evidence="12">Belongs to the peptidase M20C family.</text>
</comment>
<reference evidence="21" key="1">
    <citation type="submission" date="2020-06" db="EMBL/GenBank/DDBJ databases">
        <title>Draft genomic sequecing of Geomonas sp. Red736.</title>
        <authorList>
            <person name="Itoh H."/>
            <person name="Xu Z.X."/>
            <person name="Ushijima N."/>
            <person name="Masuda Y."/>
            <person name="Shiratori Y."/>
            <person name="Senoo K."/>
        </authorList>
    </citation>
    <scope>NUCLEOTIDE SEQUENCE [LARGE SCALE GENOMIC DNA]</scope>
    <source>
        <strain evidence="21">Red736</strain>
    </source>
</reference>
<evidence type="ECO:0000256" key="17">
    <source>
        <dbReference type="ARBA" id="ARBA00078074"/>
    </source>
</evidence>
<evidence type="ECO:0000313" key="22">
    <source>
        <dbReference type="Proteomes" id="UP000831485"/>
    </source>
</evidence>
<dbReference type="Proteomes" id="UP000831485">
    <property type="component" value="Chromosome"/>
</dbReference>
<keyword evidence="4" id="KW-0479">Metal-binding</keyword>
<accession>A0A6V8N1Q2</accession>
<dbReference type="AlphaFoldDB" id="A0A6V8N1Q2"/>
<dbReference type="GO" id="GO:0046872">
    <property type="term" value="F:metal ion binding"/>
    <property type="evidence" value="ECO:0007669"/>
    <property type="project" value="UniProtKB-KW"/>
</dbReference>
<evidence type="ECO:0000256" key="16">
    <source>
        <dbReference type="ARBA" id="ARBA00077688"/>
    </source>
</evidence>
<dbReference type="GO" id="GO:0070573">
    <property type="term" value="F:metallodipeptidase activity"/>
    <property type="evidence" value="ECO:0007669"/>
    <property type="project" value="TreeGrafter"/>
</dbReference>
<dbReference type="PANTHER" id="PTHR43501">
    <property type="entry name" value="CYTOSOL NON-SPECIFIC DIPEPTIDASE"/>
    <property type="match status" value="1"/>
</dbReference>
<dbReference type="SUPFAM" id="SSF53187">
    <property type="entry name" value="Zn-dependent exopeptidases"/>
    <property type="match status" value="1"/>
</dbReference>
<evidence type="ECO:0000256" key="4">
    <source>
        <dbReference type="ARBA" id="ARBA00022723"/>
    </source>
</evidence>
<dbReference type="InterPro" id="IPR011650">
    <property type="entry name" value="Peptidase_M20_dimer"/>
</dbReference>
<evidence type="ECO:0000256" key="11">
    <source>
        <dbReference type="ARBA" id="ARBA00044252"/>
    </source>
</evidence>
<dbReference type="Proteomes" id="UP000568888">
    <property type="component" value="Unassembled WGS sequence"/>
</dbReference>
<dbReference type="InterPro" id="IPR002933">
    <property type="entry name" value="Peptidase_M20"/>
</dbReference>
<dbReference type="GO" id="GO:0005829">
    <property type="term" value="C:cytosol"/>
    <property type="evidence" value="ECO:0007669"/>
    <property type="project" value="TreeGrafter"/>
</dbReference>
<keyword evidence="3" id="KW-0645">Protease</keyword>
<keyword evidence="22" id="KW-1185">Reference proteome</keyword>
<evidence type="ECO:0000256" key="14">
    <source>
        <dbReference type="ARBA" id="ARBA00075285"/>
    </source>
</evidence>
<evidence type="ECO:0000256" key="12">
    <source>
        <dbReference type="ARBA" id="ARBA00061423"/>
    </source>
</evidence>
<keyword evidence="6" id="KW-0862">Zinc</keyword>
<dbReference type="NCBIfam" id="TIGR01893">
    <property type="entry name" value="aa-his-dipept"/>
    <property type="match status" value="1"/>
</dbReference>
<dbReference type="FunFam" id="3.40.630.10:FF:000015">
    <property type="entry name" value="Aminoacyl-histidine dipeptidase PepD"/>
    <property type="match status" value="1"/>
</dbReference>
<evidence type="ECO:0000256" key="5">
    <source>
        <dbReference type="ARBA" id="ARBA00022801"/>
    </source>
</evidence>
<evidence type="ECO:0000256" key="3">
    <source>
        <dbReference type="ARBA" id="ARBA00022670"/>
    </source>
</evidence>
<dbReference type="Pfam" id="PF07687">
    <property type="entry name" value="M20_dimer"/>
    <property type="match status" value="1"/>
</dbReference>
<evidence type="ECO:0000256" key="7">
    <source>
        <dbReference type="ARBA" id="ARBA00023049"/>
    </source>
</evidence>
<dbReference type="EMBL" id="BLXY01000025">
    <property type="protein sequence ID" value="GFO66392.1"/>
    <property type="molecule type" value="Genomic_DNA"/>
</dbReference>
<evidence type="ECO:0000256" key="13">
    <source>
        <dbReference type="ARBA" id="ARBA00071271"/>
    </source>
</evidence>
<evidence type="ECO:0000256" key="8">
    <source>
        <dbReference type="ARBA" id="ARBA00023285"/>
    </source>
</evidence>
<keyword evidence="5" id="KW-0378">Hydrolase</keyword>
<dbReference type="InterPro" id="IPR001160">
    <property type="entry name" value="Peptidase_M20C"/>
</dbReference>
<feature type="domain" description="Peptidase M20 dimerisation" evidence="18">
    <location>
        <begin position="209"/>
        <end position="292"/>
    </location>
</feature>
<keyword evidence="7" id="KW-0482">Metalloprotease</keyword>
<evidence type="ECO:0000256" key="2">
    <source>
        <dbReference type="ARBA" id="ARBA00001947"/>
    </source>
</evidence>
<dbReference type="CDD" id="cd03890">
    <property type="entry name" value="M20_pepD"/>
    <property type="match status" value="1"/>
</dbReference>
<comment type="catalytic activity">
    <reaction evidence="9">
        <text>Hydrolysis of dipeptides, preferentially hydrophobic dipeptides including prolyl amino acids.</text>
        <dbReference type="EC" id="3.4.13.18"/>
    </reaction>
</comment>
<dbReference type="EC" id="3.4.13.18" evidence="10"/>
<comment type="cofactor">
    <cofactor evidence="2">
        <name>Zn(2+)</name>
        <dbReference type="ChEBI" id="CHEBI:29105"/>
    </cofactor>
</comment>
<evidence type="ECO:0000259" key="18">
    <source>
        <dbReference type="Pfam" id="PF07687"/>
    </source>
</evidence>
<sequence length="483" mass="51625">MTDATRDLEPQIFWNCFAAISAIPRASGHEERIGAYILERAGQLGLERAKDDCGNIVVKLPATPGKEGVRSICLQSHLDMVCEKNADKVHDFLNDPIELVRNGEVLTANGTTLGADNGIGVATSLAIMEDRSVEHGPLELLFTVEEETGLRGAKNLSPSLVSSRSLLNLDSEEEGALYIGCAGGRDTVGRWRLVREAAPAGWAALRLTVKGLKGGHSGLEIDKGLGNAIKLLNRALMRLAGLGARVAAIDGGNMRNAIPRECAAVISLAPERAAAAQTVVAELAATFAAELPTVDPGVQLVLEPCEAPATVLYQHLQRQVLSTIAALPSGVQRMSAEIAGLVETSTNVSVINTEQDELVLITSQRSSSASRLTEVVETVQSILELGGAAVEVSEGYPGWQPNVDSPLLKLAQRCYRGLYGKDPEVKAIHAGLECGIIGERTPGMDMVSFGPNMEKVHSPDERVYIESVARYWRFVLEILKTAQ</sequence>
<protein>
    <recommendedName>
        <fullName evidence="13">Cytosol non-specific dipeptidase</fullName>
        <ecNumber evidence="10">3.4.13.18</ecNumber>
    </recommendedName>
    <alternativeName>
        <fullName evidence="16">Aminoacyl-histidine dipeptidase</fullName>
    </alternativeName>
    <alternativeName>
        <fullName evidence="15">Beta-alanyl-histidine dipeptidase</fullName>
    </alternativeName>
    <alternativeName>
        <fullName evidence="14">Carnosinase</fullName>
    </alternativeName>
    <alternativeName>
        <fullName evidence="11">Peptidase D</fullName>
    </alternativeName>
    <alternativeName>
        <fullName evidence="17">Xaa-His dipeptidase</fullName>
    </alternativeName>
</protein>
<dbReference type="PRINTS" id="PR00934">
    <property type="entry name" value="XHISDIPTASE"/>
</dbReference>
<evidence type="ECO:0000256" key="6">
    <source>
        <dbReference type="ARBA" id="ARBA00022833"/>
    </source>
</evidence>
<reference evidence="20" key="3">
    <citation type="submission" date="2022-04" db="EMBL/GenBank/DDBJ databases">
        <authorList>
            <person name="Liu G."/>
        </authorList>
    </citation>
    <scope>NUCLEOTIDE SEQUENCE</scope>
    <source>
        <strain evidence="20">RG22</strain>
    </source>
</reference>
<dbReference type="GO" id="GO:0006508">
    <property type="term" value="P:proteolysis"/>
    <property type="evidence" value="ECO:0007669"/>
    <property type="project" value="UniProtKB-KW"/>
</dbReference>
<dbReference type="PIRSF" id="PIRSF016599">
    <property type="entry name" value="Xaa-His_dipept"/>
    <property type="match status" value="1"/>
</dbReference>
<evidence type="ECO:0000256" key="10">
    <source>
        <dbReference type="ARBA" id="ARBA00038976"/>
    </source>
</evidence>
<organism evidence="19 21">
    <name type="scientific">Geomonas paludis</name>
    <dbReference type="NCBI Taxonomy" id="2740185"/>
    <lineage>
        <taxon>Bacteria</taxon>
        <taxon>Pseudomonadati</taxon>
        <taxon>Thermodesulfobacteriota</taxon>
        <taxon>Desulfuromonadia</taxon>
        <taxon>Geobacterales</taxon>
        <taxon>Geobacteraceae</taxon>
        <taxon>Geomonas</taxon>
    </lineage>
</organism>
<dbReference type="EMBL" id="CP096574">
    <property type="protein sequence ID" value="UPU35185.1"/>
    <property type="molecule type" value="Genomic_DNA"/>
</dbReference>
<name>A0A6V8N1Q2_9BACT</name>
<dbReference type="Pfam" id="PF01546">
    <property type="entry name" value="Peptidase_M20"/>
    <property type="match status" value="1"/>
</dbReference>
<evidence type="ECO:0000256" key="9">
    <source>
        <dbReference type="ARBA" id="ARBA00036421"/>
    </source>
</evidence>
<evidence type="ECO:0000256" key="1">
    <source>
        <dbReference type="ARBA" id="ARBA00001941"/>
    </source>
</evidence>
<keyword evidence="8" id="KW-0170">Cobalt</keyword>
<dbReference type="RefSeq" id="WP_183351340.1">
    <property type="nucleotide sequence ID" value="NZ_BLXY01000025.1"/>
</dbReference>
<comment type="cofactor">
    <cofactor evidence="1">
        <name>Co(2+)</name>
        <dbReference type="ChEBI" id="CHEBI:48828"/>
    </cofactor>
</comment>